<name>A0A7S4E6V8_9STRA</name>
<dbReference type="GO" id="GO:0006335">
    <property type="term" value="P:DNA replication-dependent chromatin assembly"/>
    <property type="evidence" value="ECO:0007669"/>
    <property type="project" value="InterPro"/>
</dbReference>
<keyword evidence="6" id="KW-0156">Chromatin regulator</keyword>
<accession>A0A7S4E6V8</accession>
<dbReference type="InterPro" id="IPR036322">
    <property type="entry name" value="WD40_repeat_dom_sf"/>
</dbReference>
<evidence type="ECO:0000256" key="9">
    <source>
        <dbReference type="PROSITE-ProRule" id="PRU00221"/>
    </source>
</evidence>
<evidence type="ECO:0000256" key="10">
    <source>
        <dbReference type="SAM" id="MobiDB-lite"/>
    </source>
</evidence>
<dbReference type="Proteomes" id="UP000789595">
    <property type="component" value="Unassembled WGS sequence"/>
</dbReference>
<evidence type="ECO:0000313" key="12">
    <source>
        <dbReference type="EMBL" id="CAE0693370.1"/>
    </source>
</evidence>
<dbReference type="AlphaFoldDB" id="A0A7S4E6V8"/>
<feature type="repeat" description="WD" evidence="9">
    <location>
        <begin position="163"/>
        <end position="196"/>
    </location>
</feature>
<evidence type="ECO:0000256" key="2">
    <source>
        <dbReference type="ARBA" id="ARBA00007306"/>
    </source>
</evidence>
<dbReference type="Pfam" id="PF24105">
    <property type="entry name" value="Beta-prop_CAF1B_HIR1"/>
    <property type="match status" value="1"/>
</dbReference>
<evidence type="ECO:0000259" key="11">
    <source>
        <dbReference type="Pfam" id="PF24105"/>
    </source>
</evidence>
<protein>
    <recommendedName>
        <fullName evidence="11">CAF1B/HIR1 beta-propeller domain-containing protein</fullName>
    </recommendedName>
</protein>
<reference evidence="13" key="2">
    <citation type="submission" date="2021-11" db="EMBL/GenBank/DDBJ databases">
        <authorList>
            <consortium name="Genoscope - CEA"/>
            <person name="William W."/>
        </authorList>
    </citation>
    <scope>NUCLEOTIDE SEQUENCE</scope>
</reference>
<dbReference type="GO" id="GO:0033186">
    <property type="term" value="C:CAF-1 complex"/>
    <property type="evidence" value="ECO:0007669"/>
    <property type="project" value="TreeGrafter"/>
</dbReference>
<comment type="similarity">
    <text evidence="2">Belongs to the WD repeat HIR1 family.</text>
</comment>
<dbReference type="PROSITE" id="PS50082">
    <property type="entry name" value="WD_REPEATS_2"/>
    <property type="match status" value="3"/>
</dbReference>
<evidence type="ECO:0000256" key="6">
    <source>
        <dbReference type="ARBA" id="ARBA00022853"/>
    </source>
</evidence>
<keyword evidence="5" id="KW-0227">DNA damage</keyword>
<sequence>MKVHNPMISYHSLEGGKSDRVMGVDAHPDVCQGVVVFATVGGGGSGEVRIWSIAPGDEQPKFRSALAKGHDGSVNCARWAPDGCRLASAGDRGTVCLWRGGSDAAWWCELDEKNERARCDHLNHADDVYDVAWSPCGKWLLTGAIDGAATVWDTCTRRPVKVLRDHAHYIQGVCWDPLGSYLATASSDRSLKVYELPPKWHASKKNLKTTTVRWWTDPHEIPQKKGKKTAEEPKAKPRSALFASETAHASFFRRLCASADGSLIITPGAASKDNAKGSVTLSRTQLDRGPVSFLPSPDGSATACRACPALIEGGSSSLVAVCAHDAVAVYDVSSNSPRALASGLHYAALTDAAWAADASLLIVASADGYLSFLRFEPGDLGAKCAAPPRVPLPAGLDDLPRAPPAPQKDDDVVLVGVTPAPPQAPSTPGGAPASPAGSAKKKKRIAPTLLAPPTPVKSPAKSPAKEPAPEADAAPPAKKKKRIAPTLLSAVP</sequence>
<dbReference type="EMBL" id="HBIW01010322">
    <property type="protein sequence ID" value="CAE0693370.1"/>
    <property type="molecule type" value="Transcribed_RNA"/>
</dbReference>
<feature type="repeat" description="WD" evidence="9">
    <location>
        <begin position="121"/>
        <end position="162"/>
    </location>
</feature>
<gene>
    <name evidence="12" type="ORF">PCAL00307_LOCUS8806</name>
    <name evidence="13" type="ORF">PECAL_4P19490</name>
</gene>
<dbReference type="InterPro" id="IPR055410">
    <property type="entry name" value="Beta-prop_CAF1B_HIR1"/>
</dbReference>
<evidence type="ECO:0000313" key="13">
    <source>
        <dbReference type="EMBL" id="CAH0374651.1"/>
    </source>
</evidence>
<dbReference type="PANTHER" id="PTHR15271">
    <property type="entry name" value="CHROMATIN ASSEMBLY FACTOR 1 SUBUNIT B"/>
    <property type="match status" value="1"/>
</dbReference>
<feature type="repeat" description="WD" evidence="9">
    <location>
        <begin position="67"/>
        <end position="98"/>
    </location>
</feature>
<keyword evidence="8" id="KW-0539">Nucleus</keyword>
<keyword evidence="4" id="KW-0677">Repeat</keyword>
<dbReference type="SMART" id="SM00320">
    <property type="entry name" value="WD40"/>
    <property type="match status" value="6"/>
</dbReference>
<comment type="subcellular location">
    <subcellularLocation>
        <location evidence="1">Nucleus</location>
    </subcellularLocation>
</comment>
<keyword evidence="7" id="KW-0234">DNA repair</keyword>
<dbReference type="PANTHER" id="PTHR15271:SF4">
    <property type="entry name" value="CHROMATIN ASSEMBLY FACTOR 1 SUBUNIT B"/>
    <property type="match status" value="1"/>
</dbReference>
<reference evidence="12" key="1">
    <citation type="submission" date="2021-01" db="EMBL/GenBank/DDBJ databases">
        <authorList>
            <person name="Corre E."/>
            <person name="Pelletier E."/>
            <person name="Niang G."/>
            <person name="Scheremetjew M."/>
            <person name="Finn R."/>
            <person name="Kale V."/>
            <person name="Holt S."/>
            <person name="Cochrane G."/>
            <person name="Meng A."/>
            <person name="Brown T."/>
            <person name="Cohen L."/>
        </authorList>
    </citation>
    <scope>NUCLEOTIDE SEQUENCE</scope>
    <source>
        <strain evidence="12">CCMP1756</strain>
    </source>
</reference>
<dbReference type="GO" id="GO:0005634">
    <property type="term" value="C:nucleus"/>
    <property type="evidence" value="ECO:0007669"/>
    <property type="project" value="UniProtKB-SubCell"/>
</dbReference>
<dbReference type="InterPro" id="IPR045145">
    <property type="entry name" value="PTHR15271"/>
</dbReference>
<dbReference type="InterPro" id="IPR001680">
    <property type="entry name" value="WD40_rpt"/>
</dbReference>
<keyword evidence="14" id="KW-1185">Reference proteome</keyword>
<evidence type="ECO:0000256" key="7">
    <source>
        <dbReference type="ARBA" id="ARBA00023204"/>
    </source>
</evidence>
<evidence type="ECO:0000256" key="8">
    <source>
        <dbReference type="ARBA" id="ARBA00023242"/>
    </source>
</evidence>
<dbReference type="GO" id="GO:0006281">
    <property type="term" value="P:DNA repair"/>
    <property type="evidence" value="ECO:0007669"/>
    <property type="project" value="UniProtKB-KW"/>
</dbReference>
<organism evidence="12">
    <name type="scientific">Pelagomonas calceolata</name>
    <dbReference type="NCBI Taxonomy" id="35677"/>
    <lineage>
        <taxon>Eukaryota</taxon>
        <taxon>Sar</taxon>
        <taxon>Stramenopiles</taxon>
        <taxon>Ochrophyta</taxon>
        <taxon>Pelagophyceae</taxon>
        <taxon>Pelagomonadales</taxon>
        <taxon>Pelagomonadaceae</taxon>
        <taxon>Pelagomonas</taxon>
    </lineage>
</organism>
<evidence type="ECO:0000256" key="3">
    <source>
        <dbReference type="ARBA" id="ARBA00022574"/>
    </source>
</evidence>
<evidence type="ECO:0000313" key="14">
    <source>
        <dbReference type="Proteomes" id="UP000789595"/>
    </source>
</evidence>
<evidence type="ECO:0000256" key="1">
    <source>
        <dbReference type="ARBA" id="ARBA00004123"/>
    </source>
</evidence>
<dbReference type="PROSITE" id="PS50294">
    <property type="entry name" value="WD_REPEATS_REGION"/>
    <property type="match status" value="3"/>
</dbReference>
<dbReference type="InterPro" id="IPR015943">
    <property type="entry name" value="WD40/YVTN_repeat-like_dom_sf"/>
</dbReference>
<dbReference type="OrthoDB" id="71227at2759"/>
<evidence type="ECO:0000256" key="4">
    <source>
        <dbReference type="ARBA" id="ARBA00022737"/>
    </source>
</evidence>
<evidence type="ECO:0000256" key="5">
    <source>
        <dbReference type="ARBA" id="ARBA00022763"/>
    </source>
</evidence>
<feature type="domain" description="CAF1B/HIR1 beta-propeller" evidence="11">
    <location>
        <begin position="1"/>
        <end position="380"/>
    </location>
</feature>
<feature type="region of interest" description="Disordered" evidence="10">
    <location>
        <begin position="394"/>
        <end position="492"/>
    </location>
</feature>
<dbReference type="EMBL" id="CAKKNE010000004">
    <property type="protein sequence ID" value="CAH0374651.1"/>
    <property type="molecule type" value="Genomic_DNA"/>
</dbReference>
<keyword evidence="3 9" id="KW-0853">WD repeat</keyword>
<feature type="compositionally biased region" description="Low complexity" evidence="10">
    <location>
        <begin position="426"/>
        <end position="438"/>
    </location>
</feature>
<proteinExistence type="inferred from homology"/>
<dbReference type="GO" id="GO:0006334">
    <property type="term" value="P:nucleosome assembly"/>
    <property type="evidence" value="ECO:0007669"/>
    <property type="project" value="TreeGrafter"/>
</dbReference>
<dbReference type="Gene3D" id="2.130.10.10">
    <property type="entry name" value="YVTN repeat-like/Quinoprotein amine dehydrogenase"/>
    <property type="match status" value="3"/>
</dbReference>
<dbReference type="SUPFAM" id="SSF50978">
    <property type="entry name" value="WD40 repeat-like"/>
    <property type="match status" value="1"/>
</dbReference>